<reference evidence="10" key="1">
    <citation type="journal article" date="2019" name="Int. J. Syst. Evol. Microbiol.">
        <title>The Global Catalogue of Microorganisms (GCM) 10K type strain sequencing project: providing services to taxonomists for standard genome sequencing and annotation.</title>
        <authorList>
            <consortium name="The Broad Institute Genomics Platform"/>
            <consortium name="The Broad Institute Genome Sequencing Center for Infectious Disease"/>
            <person name="Wu L."/>
            <person name="Ma J."/>
        </authorList>
    </citation>
    <scope>NUCLEOTIDE SEQUENCE [LARGE SCALE GENOMIC DNA]</scope>
    <source>
        <strain evidence="10">JCM 12762</strain>
    </source>
</reference>
<evidence type="ECO:0000256" key="6">
    <source>
        <dbReference type="ARBA" id="ARBA00023136"/>
    </source>
</evidence>
<proteinExistence type="inferred from homology"/>
<accession>A0ABP4G2P5</accession>
<comment type="subcellular location">
    <subcellularLocation>
        <location evidence="1 7">Cell membrane</location>
        <topology evidence="1 7">Multi-pass membrane protein</topology>
    </subcellularLocation>
</comment>
<feature type="transmembrane region" description="Helical" evidence="7">
    <location>
        <begin position="95"/>
        <end position="114"/>
    </location>
</feature>
<keyword evidence="4 7" id="KW-0812">Transmembrane</keyword>
<keyword evidence="6 7" id="KW-0472">Membrane</keyword>
<dbReference type="InterPro" id="IPR000515">
    <property type="entry name" value="MetI-like"/>
</dbReference>
<dbReference type="PANTHER" id="PTHR43005:SF2">
    <property type="entry name" value="INTEGRAL MEMBRANE SUGAR TRANSPORT PROTEIN"/>
    <property type="match status" value="1"/>
</dbReference>
<gene>
    <name evidence="9" type="ORF">GCM10009655_08350</name>
</gene>
<comment type="caution">
    <text evidence="9">The sequence shown here is derived from an EMBL/GenBank/DDBJ whole genome shotgun (WGS) entry which is preliminary data.</text>
</comment>
<dbReference type="CDD" id="cd06261">
    <property type="entry name" value="TM_PBP2"/>
    <property type="match status" value="1"/>
</dbReference>
<evidence type="ECO:0000259" key="8">
    <source>
        <dbReference type="PROSITE" id="PS50928"/>
    </source>
</evidence>
<name>A0ABP4G2P5_9MICO</name>
<keyword evidence="5 7" id="KW-1133">Transmembrane helix</keyword>
<keyword evidence="3" id="KW-1003">Cell membrane</keyword>
<feature type="domain" description="ABC transmembrane type-1" evidence="8">
    <location>
        <begin position="58"/>
        <end position="267"/>
    </location>
</feature>
<dbReference type="EMBL" id="BAAAKW010000017">
    <property type="protein sequence ID" value="GAA1211557.1"/>
    <property type="molecule type" value="Genomic_DNA"/>
</dbReference>
<keyword evidence="2 7" id="KW-0813">Transport</keyword>
<evidence type="ECO:0000256" key="5">
    <source>
        <dbReference type="ARBA" id="ARBA00022989"/>
    </source>
</evidence>
<feature type="transmembrane region" description="Helical" evidence="7">
    <location>
        <begin position="200"/>
        <end position="216"/>
    </location>
</feature>
<dbReference type="RefSeq" id="WP_343923466.1">
    <property type="nucleotide sequence ID" value="NZ_BAAAKW010000017.1"/>
</dbReference>
<evidence type="ECO:0000256" key="7">
    <source>
        <dbReference type="RuleBase" id="RU363032"/>
    </source>
</evidence>
<sequence>MDSSWSRAAAIALTQIPFLATIAYSLQDWNLLRPASQKFVWFENYVTVFTSTDLYSSMLATVVITGSSVVLSVLFGLILALLLDRNFRGRGLARTLLITPFLVMPAAAALMWKWSLFDANVGIFNWVLGVVGIPAVAWNTDFPALTIIAVMTWQFTPFMMLILLAGLQSQSKDVLEAASVDGAGVFRTFTSMTLPHMRQYIELAALLGTIFMIQVFDPVNIMTKGTGGTKTLPYLLYEKAFIALNVGEAAAYGVVTVVFTIAIATFALRFMFKIFSLEGNK</sequence>
<dbReference type="Pfam" id="PF00528">
    <property type="entry name" value="BPD_transp_1"/>
    <property type="match status" value="1"/>
</dbReference>
<evidence type="ECO:0000313" key="9">
    <source>
        <dbReference type="EMBL" id="GAA1211557.1"/>
    </source>
</evidence>
<feature type="transmembrane region" description="Helical" evidence="7">
    <location>
        <begin position="249"/>
        <end position="272"/>
    </location>
</feature>
<organism evidence="9 10">
    <name type="scientific">Rhodoglobus aureus</name>
    <dbReference type="NCBI Taxonomy" id="191497"/>
    <lineage>
        <taxon>Bacteria</taxon>
        <taxon>Bacillati</taxon>
        <taxon>Actinomycetota</taxon>
        <taxon>Actinomycetes</taxon>
        <taxon>Micrococcales</taxon>
        <taxon>Microbacteriaceae</taxon>
        <taxon>Rhodoglobus</taxon>
    </lineage>
</organism>
<dbReference type="Proteomes" id="UP001500943">
    <property type="component" value="Unassembled WGS sequence"/>
</dbReference>
<evidence type="ECO:0000313" key="10">
    <source>
        <dbReference type="Proteomes" id="UP001500943"/>
    </source>
</evidence>
<dbReference type="PANTHER" id="PTHR43005">
    <property type="entry name" value="BLR7065 PROTEIN"/>
    <property type="match status" value="1"/>
</dbReference>
<dbReference type="SUPFAM" id="SSF161098">
    <property type="entry name" value="MetI-like"/>
    <property type="match status" value="1"/>
</dbReference>
<evidence type="ECO:0000256" key="1">
    <source>
        <dbReference type="ARBA" id="ARBA00004651"/>
    </source>
</evidence>
<dbReference type="Gene3D" id="1.10.3720.10">
    <property type="entry name" value="MetI-like"/>
    <property type="match status" value="1"/>
</dbReference>
<feature type="transmembrane region" description="Helical" evidence="7">
    <location>
        <begin position="58"/>
        <end position="83"/>
    </location>
</feature>
<dbReference type="InterPro" id="IPR035906">
    <property type="entry name" value="MetI-like_sf"/>
</dbReference>
<protein>
    <submittedName>
        <fullName evidence="9">Sugar ABC transporter permease</fullName>
    </submittedName>
</protein>
<comment type="similarity">
    <text evidence="7">Belongs to the binding-protein-dependent transport system permease family.</text>
</comment>
<evidence type="ECO:0000256" key="2">
    <source>
        <dbReference type="ARBA" id="ARBA00022448"/>
    </source>
</evidence>
<keyword evidence="10" id="KW-1185">Reference proteome</keyword>
<evidence type="ECO:0000256" key="3">
    <source>
        <dbReference type="ARBA" id="ARBA00022475"/>
    </source>
</evidence>
<evidence type="ECO:0000256" key="4">
    <source>
        <dbReference type="ARBA" id="ARBA00022692"/>
    </source>
</evidence>
<dbReference type="PROSITE" id="PS50928">
    <property type="entry name" value="ABC_TM1"/>
    <property type="match status" value="1"/>
</dbReference>
<feature type="transmembrane region" description="Helical" evidence="7">
    <location>
        <begin position="144"/>
        <end position="167"/>
    </location>
</feature>